<accession>A0A6H0SIX7</accession>
<keyword evidence="6" id="KW-1185">Reference proteome</keyword>
<dbReference type="Pfam" id="PF00392">
    <property type="entry name" value="GntR"/>
    <property type="match status" value="1"/>
</dbReference>
<dbReference type="Proteomes" id="UP000502331">
    <property type="component" value="Chromosome"/>
</dbReference>
<dbReference type="Gene3D" id="1.20.120.530">
    <property type="entry name" value="GntR ligand-binding domain-like"/>
    <property type="match status" value="1"/>
</dbReference>
<dbReference type="InterPro" id="IPR011711">
    <property type="entry name" value="GntR_C"/>
</dbReference>
<keyword evidence="1" id="KW-0805">Transcription regulation</keyword>
<dbReference type="Pfam" id="PF07729">
    <property type="entry name" value="FCD"/>
    <property type="match status" value="1"/>
</dbReference>
<dbReference type="GO" id="GO:0003677">
    <property type="term" value="F:DNA binding"/>
    <property type="evidence" value="ECO:0007669"/>
    <property type="project" value="UniProtKB-KW"/>
</dbReference>
<dbReference type="EMBL" id="CP032549">
    <property type="protein sequence ID" value="QIV87264.1"/>
    <property type="molecule type" value="Genomic_DNA"/>
</dbReference>
<evidence type="ECO:0000313" key="5">
    <source>
        <dbReference type="EMBL" id="QIV87264.1"/>
    </source>
</evidence>
<proteinExistence type="predicted"/>
<dbReference type="PROSITE" id="PS50949">
    <property type="entry name" value="HTH_GNTR"/>
    <property type="match status" value="1"/>
</dbReference>
<dbReference type="SUPFAM" id="SSF48008">
    <property type="entry name" value="GntR ligand-binding domain-like"/>
    <property type="match status" value="1"/>
</dbReference>
<dbReference type="SMART" id="SM00895">
    <property type="entry name" value="FCD"/>
    <property type="match status" value="1"/>
</dbReference>
<evidence type="ECO:0000259" key="4">
    <source>
        <dbReference type="PROSITE" id="PS50949"/>
    </source>
</evidence>
<evidence type="ECO:0000256" key="2">
    <source>
        <dbReference type="ARBA" id="ARBA00023125"/>
    </source>
</evidence>
<dbReference type="SMART" id="SM00345">
    <property type="entry name" value="HTH_GNTR"/>
    <property type="match status" value="1"/>
</dbReference>
<dbReference type="AlphaFoldDB" id="A0A6H0SIX7"/>
<dbReference type="CDD" id="cd07377">
    <property type="entry name" value="WHTH_GntR"/>
    <property type="match status" value="1"/>
</dbReference>
<dbReference type="InterPro" id="IPR036390">
    <property type="entry name" value="WH_DNA-bd_sf"/>
</dbReference>
<name>A0A6H0SIX7_9MICC</name>
<keyword evidence="3" id="KW-0804">Transcription</keyword>
<dbReference type="GO" id="GO:0003700">
    <property type="term" value="F:DNA-binding transcription factor activity"/>
    <property type="evidence" value="ECO:0007669"/>
    <property type="project" value="InterPro"/>
</dbReference>
<dbReference type="PANTHER" id="PTHR43537:SF24">
    <property type="entry name" value="GLUCONATE OPERON TRANSCRIPTIONAL REPRESSOR"/>
    <property type="match status" value="1"/>
</dbReference>
<evidence type="ECO:0000256" key="1">
    <source>
        <dbReference type="ARBA" id="ARBA00023015"/>
    </source>
</evidence>
<reference evidence="5 6" key="1">
    <citation type="submission" date="2018-09" db="EMBL/GenBank/DDBJ databases">
        <title>Glutamicibacter mishrai S5-52T (LMG 29155T = KCTC 39846T).</title>
        <authorList>
            <person name="Das S.K."/>
        </authorList>
    </citation>
    <scope>NUCLEOTIDE SEQUENCE [LARGE SCALE GENOMIC DNA]</scope>
    <source>
        <strain evidence="5 6">S5-52</strain>
    </source>
</reference>
<dbReference type="PANTHER" id="PTHR43537">
    <property type="entry name" value="TRANSCRIPTIONAL REGULATOR, GNTR FAMILY"/>
    <property type="match status" value="1"/>
</dbReference>
<protein>
    <submittedName>
        <fullName evidence="5">GntR family transcriptional regulator</fullName>
    </submittedName>
</protein>
<keyword evidence="2" id="KW-0238">DNA-binding</keyword>
<feature type="domain" description="HTH gntR-type" evidence="4">
    <location>
        <begin position="21"/>
        <end position="88"/>
    </location>
</feature>
<evidence type="ECO:0000256" key="3">
    <source>
        <dbReference type="ARBA" id="ARBA00023163"/>
    </source>
</evidence>
<dbReference type="InterPro" id="IPR036388">
    <property type="entry name" value="WH-like_DNA-bd_sf"/>
</dbReference>
<dbReference type="SUPFAM" id="SSF46785">
    <property type="entry name" value="Winged helix' DNA-binding domain"/>
    <property type="match status" value="1"/>
</dbReference>
<organism evidence="5 6">
    <name type="scientific">Glutamicibacter mishrai</name>
    <dbReference type="NCBI Taxonomy" id="1775880"/>
    <lineage>
        <taxon>Bacteria</taxon>
        <taxon>Bacillati</taxon>
        <taxon>Actinomycetota</taxon>
        <taxon>Actinomycetes</taxon>
        <taxon>Micrococcales</taxon>
        <taxon>Micrococcaceae</taxon>
        <taxon>Glutamicibacter</taxon>
    </lineage>
</organism>
<gene>
    <name evidence="5" type="ORF">D3791_09060</name>
</gene>
<dbReference type="InterPro" id="IPR008920">
    <property type="entry name" value="TF_FadR/GntR_C"/>
</dbReference>
<dbReference type="InterPro" id="IPR000524">
    <property type="entry name" value="Tscrpt_reg_HTH_GntR"/>
</dbReference>
<sequence>MKCAPPKPALRKRPLVSQAALTKNAYAYQSVRELIMSGELLPGEALAQSQLAADLGVSLTPMREALRKLEAEGLITIDAHRNAKVAPLTAQEATDLFQVRERLDPMAATLAATHRTDEDISRMKAAAEKMRPLAPNPDLDALAAHREFHRSIYTASHNDLLINMLESLWDKADRYRQVGLSARQDSAADKKRVAAEHERILKAVIAGNAAKAEEEMTKHVQGSLGRRAIDALAP</sequence>
<evidence type="ECO:0000313" key="6">
    <source>
        <dbReference type="Proteomes" id="UP000502331"/>
    </source>
</evidence>
<dbReference type="Gene3D" id="1.10.10.10">
    <property type="entry name" value="Winged helix-like DNA-binding domain superfamily/Winged helix DNA-binding domain"/>
    <property type="match status" value="1"/>
</dbReference>